<gene>
    <name evidence="1" type="ORF">METZ01_LOCUS391967</name>
</gene>
<sequence>MIHNITAFSIWCENCGDDVNSKSDLEVAFGMHVCKRCVEHFRYPDKKEL</sequence>
<evidence type="ECO:0000313" key="1">
    <source>
        <dbReference type="EMBL" id="SVD39113.1"/>
    </source>
</evidence>
<dbReference type="EMBL" id="UINC01147662">
    <property type="protein sequence ID" value="SVD39113.1"/>
    <property type="molecule type" value="Genomic_DNA"/>
</dbReference>
<proteinExistence type="predicted"/>
<dbReference type="AlphaFoldDB" id="A0A382UXX6"/>
<protein>
    <recommendedName>
        <fullName evidence="2">ClpX-type ZB domain-containing protein</fullName>
    </recommendedName>
</protein>
<organism evidence="1">
    <name type="scientific">marine metagenome</name>
    <dbReference type="NCBI Taxonomy" id="408172"/>
    <lineage>
        <taxon>unclassified sequences</taxon>
        <taxon>metagenomes</taxon>
        <taxon>ecological metagenomes</taxon>
    </lineage>
</organism>
<accession>A0A382UXX6</accession>
<evidence type="ECO:0008006" key="2">
    <source>
        <dbReference type="Google" id="ProtNLM"/>
    </source>
</evidence>
<reference evidence="1" key="1">
    <citation type="submission" date="2018-05" db="EMBL/GenBank/DDBJ databases">
        <authorList>
            <person name="Lanie J.A."/>
            <person name="Ng W.-L."/>
            <person name="Kazmierczak K.M."/>
            <person name="Andrzejewski T.M."/>
            <person name="Davidsen T.M."/>
            <person name="Wayne K.J."/>
            <person name="Tettelin H."/>
            <person name="Glass J.I."/>
            <person name="Rusch D."/>
            <person name="Podicherti R."/>
            <person name="Tsui H.-C.T."/>
            <person name="Winkler M.E."/>
        </authorList>
    </citation>
    <scope>NUCLEOTIDE SEQUENCE</scope>
</reference>
<name>A0A382UXX6_9ZZZZ</name>